<dbReference type="Proteomes" id="UP000076083">
    <property type="component" value="Chromosome"/>
</dbReference>
<dbReference type="SUPFAM" id="SSF48230">
    <property type="entry name" value="Chondroitin AC/alginate lyase"/>
    <property type="match status" value="1"/>
</dbReference>
<dbReference type="Gene3D" id="1.50.10.100">
    <property type="entry name" value="Chondroitin AC/alginate lyase"/>
    <property type="match status" value="1"/>
</dbReference>
<evidence type="ECO:0000256" key="1">
    <source>
        <dbReference type="ARBA" id="ARBA00022729"/>
    </source>
</evidence>
<evidence type="ECO:0000256" key="3">
    <source>
        <dbReference type="SAM" id="SignalP"/>
    </source>
</evidence>
<dbReference type="InterPro" id="IPR008929">
    <property type="entry name" value="Chondroitin_lyas"/>
</dbReference>
<evidence type="ECO:0000313" key="6">
    <source>
        <dbReference type="Proteomes" id="UP000076083"/>
    </source>
</evidence>
<gene>
    <name evidence="5" type="ORF">TK06_23470</name>
</gene>
<organism evidence="5 6">
    <name type="scientific">Pseudomonas fluorescens</name>
    <dbReference type="NCBI Taxonomy" id="294"/>
    <lineage>
        <taxon>Bacteria</taxon>
        <taxon>Pseudomonadati</taxon>
        <taxon>Pseudomonadota</taxon>
        <taxon>Gammaproteobacteria</taxon>
        <taxon>Pseudomonadales</taxon>
        <taxon>Pseudomonadaceae</taxon>
        <taxon>Pseudomonas</taxon>
    </lineage>
</organism>
<accession>A0A165ZLP4</accession>
<dbReference type="InterPro" id="IPR008397">
    <property type="entry name" value="Alginate_lyase_dom"/>
</dbReference>
<dbReference type="RefSeq" id="WP_063324035.1">
    <property type="nucleotide sequence ID" value="NZ_CP015225.1"/>
</dbReference>
<name>A0A165ZLP4_PSEFL</name>
<feature type="domain" description="Alginate lyase" evidence="4">
    <location>
        <begin position="88"/>
        <end position="319"/>
    </location>
</feature>
<dbReference type="GO" id="GO:0016829">
    <property type="term" value="F:lyase activity"/>
    <property type="evidence" value="ECO:0007669"/>
    <property type="project" value="UniProtKB-KW"/>
</dbReference>
<evidence type="ECO:0000259" key="4">
    <source>
        <dbReference type="Pfam" id="PF05426"/>
    </source>
</evidence>
<keyword evidence="1 3" id="KW-0732">Signal</keyword>
<evidence type="ECO:0000256" key="2">
    <source>
        <dbReference type="ARBA" id="ARBA00023239"/>
    </source>
</evidence>
<feature type="chain" id="PRO_5007870101" description="Alginate lyase domain-containing protein" evidence="3">
    <location>
        <begin position="21"/>
        <end position="389"/>
    </location>
</feature>
<keyword evidence="2" id="KW-0456">Lyase</keyword>
<reference evidence="6" key="1">
    <citation type="submission" date="2016-04" db="EMBL/GenBank/DDBJ databases">
        <authorList>
            <person name="Ray J."/>
            <person name="Price M."/>
            <person name="Deutschbauer A."/>
        </authorList>
    </citation>
    <scope>NUCLEOTIDE SEQUENCE [LARGE SCALE GENOMIC DNA]</scope>
    <source>
        <strain evidence="6">FW300-N2E2</strain>
    </source>
</reference>
<feature type="signal peptide" evidence="3">
    <location>
        <begin position="1"/>
        <end position="20"/>
    </location>
</feature>
<evidence type="ECO:0000313" key="5">
    <source>
        <dbReference type="EMBL" id="AMZ73933.1"/>
    </source>
</evidence>
<reference evidence="5 6" key="2">
    <citation type="journal article" date="2018" name="Nature">
        <title>Mutant phenotypes for thousands of bacterial genes of unknown function.</title>
        <authorList>
            <person name="Price M.N."/>
            <person name="Wetmore K.M."/>
            <person name="Waters R.J."/>
            <person name="Callaghan M."/>
            <person name="Ray J."/>
            <person name="Liu H."/>
            <person name="Kuehl J.V."/>
            <person name="Melnyk R.A."/>
            <person name="Lamson J.S."/>
            <person name="Suh Y."/>
            <person name="Carlson H.K."/>
            <person name="Esquivel Z."/>
            <person name="Sadeeshkumar H."/>
            <person name="Chakraborty R."/>
            <person name="Zane G.M."/>
            <person name="Rubin B.E."/>
            <person name="Wall J.D."/>
            <person name="Visel A."/>
            <person name="Bristow J."/>
            <person name="Blow M.J."/>
            <person name="Arkin A.P."/>
            <person name="Deutschbauer A.M."/>
        </authorList>
    </citation>
    <scope>NUCLEOTIDE SEQUENCE [LARGE SCALE GENOMIC DNA]</scope>
    <source>
        <strain evidence="5 6">FW300-N2E2</strain>
    </source>
</reference>
<dbReference type="Pfam" id="PF05426">
    <property type="entry name" value="Alginate_lyase"/>
    <property type="match status" value="1"/>
</dbReference>
<dbReference type="EMBL" id="CP015225">
    <property type="protein sequence ID" value="AMZ73933.1"/>
    <property type="molecule type" value="Genomic_DNA"/>
</dbReference>
<dbReference type="AlphaFoldDB" id="A0A165ZLP4"/>
<proteinExistence type="predicted"/>
<dbReference type="GO" id="GO:0042597">
    <property type="term" value="C:periplasmic space"/>
    <property type="evidence" value="ECO:0007669"/>
    <property type="project" value="InterPro"/>
</dbReference>
<sequence>MKGKGWLFFVLLLVSRLAQADFSHPGILVDFKQLRYVKENIYREPWKSAYEKTLQDSLADRDYEPRPWGTVECGSYSNPNNGCSDETRDARAAYTQALLWRLSGDPRYAENVRKILNAWADTLTGGHTNSNGPLQAAWTAGLFTRAAEIVKYSYDGWPQPEKDKVTRLFARQYYPDVLRAFSGNYTCYNKNWHASAVEAMFNIAVFNKNQAWLDDAVSKWRGLVPSYIYLASDGARPKDAPWCRRSNAQINAHWGSPEAYLEGLSQESCRDFEHAAYGLAAIINVAESARLQQIDLYGDQASQAALRIAAAMELHSAYQNGDQAKLCKAYDGHKNDTVGTFEIGFNHYALRQGASLPQTSLFLQKHRPVKGKFHYLWETLTHGSTGTIP</sequence>
<protein>
    <recommendedName>
        <fullName evidence="4">Alginate lyase domain-containing protein</fullName>
    </recommendedName>
</protein>